<dbReference type="Pfam" id="PF21505">
    <property type="entry name" value="RPN2_N"/>
    <property type="match status" value="1"/>
</dbReference>
<dbReference type="GO" id="GO:0005634">
    <property type="term" value="C:nucleus"/>
    <property type="evidence" value="ECO:0007669"/>
    <property type="project" value="TreeGrafter"/>
</dbReference>
<dbReference type="EMBL" id="LSYV01000007">
    <property type="protein sequence ID" value="KXZ53596.1"/>
    <property type="molecule type" value="Genomic_DNA"/>
</dbReference>
<reference evidence="4" key="1">
    <citation type="journal article" date="2016" name="Nat. Commun.">
        <title>The Gonium pectorale genome demonstrates co-option of cell cycle regulation during the evolution of multicellularity.</title>
        <authorList>
            <person name="Hanschen E.R."/>
            <person name="Marriage T.N."/>
            <person name="Ferris P.J."/>
            <person name="Hamaji T."/>
            <person name="Toyoda A."/>
            <person name="Fujiyama A."/>
            <person name="Neme R."/>
            <person name="Noguchi H."/>
            <person name="Minakuchi Y."/>
            <person name="Suzuki M."/>
            <person name="Kawai-Toyooka H."/>
            <person name="Smith D.R."/>
            <person name="Sparks H."/>
            <person name="Anderson J."/>
            <person name="Bakaric R."/>
            <person name="Luria V."/>
            <person name="Karger A."/>
            <person name="Kirschner M.W."/>
            <person name="Durand P.M."/>
            <person name="Michod R.E."/>
            <person name="Nozaki H."/>
            <person name="Olson B.J."/>
        </authorList>
    </citation>
    <scope>NUCLEOTIDE SEQUENCE [LARGE SCALE GENOMIC DNA]</scope>
    <source>
        <strain evidence="4">NIES-2863</strain>
    </source>
</reference>
<dbReference type="PANTHER" id="PTHR10943:SF2">
    <property type="entry name" value="26S PROTEASOME NON-ATPASE REGULATORY SUBUNIT 1"/>
    <property type="match status" value="1"/>
</dbReference>
<dbReference type="STRING" id="33097.A0A150GUP7"/>
<gene>
    <name evidence="3" type="ORF">GPECTOR_6g513</name>
</gene>
<organism evidence="3 4">
    <name type="scientific">Gonium pectorale</name>
    <name type="common">Green alga</name>
    <dbReference type="NCBI Taxonomy" id="33097"/>
    <lineage>
        <taxon>Eukaryota</taxon>
        <taxon>Viridiplantae</taxon>
        <taxon>Chlorophyta</taxon>
        <taxon>core chlorophytes</taxon>
        <taxon>Chlorophyceae</taxon>
        <taxon>CS clade</taxon>
        <taxon>Chlamydomonadales</taxon>
        <taxon>Volvocaceae</taxon>
        <taxon>Gonium</taxon>
    </lineage>
</organism>
<evidence type="ECO:0000313" key="4">
    <source>
        <dbReference type="Proteomes" id="UP000075714"/>
    </source>
</evidence>
<sequence length="204" mass="22511">MPAVSSAAGLLSLLDEPNDDLKQYALSHLSKVVHDYWFQISGSIGSVEALYEDDDFPHRELAALVASKVFYHLGELDDALNYALGAGTLFDVEEGSEYVTTLVARCLDQFFAKRVKQAEGRGEEAEVAIDPRLTAIVERMLDKCLAAGQYEQAIGVALEGRRLDALEGAIMRAAAGEERTRVLKYALRVCQTLIVSREFRQQPT</sequence>
<dbReference type="GO" id="GO:0043161">
    <property type="term" value="P:proteasome-mediated ubiquitin-dependent protein catabolic process"/>
    <property type="evidence" value="ECO:0007669"/>
    <property type="project" value="TreeGrafter"/>
</dbReference>
<proteinExistence type="predicted"/>
<dbReference type="InterPro" id="IPR048570">
    <property type="entry name" value="PSMD1_RPN2_N"/>
</dbReference>
<dbReference type="AlphaFoldDB" id="A0A150GUP7"/>
<dbReference type="PANTHER" id="PTHR10943">
    <property type="entry name" value="26S PROTEASOME NON-ATPASE REGULATORY SUBUNIT"/>
    <property type="match status" value="1"/>
</dbReference>
<dbReference type="OrthoDB" id="261572at2759"/>
<keyword evidence="1" id="KW-0677">Repeat</keyword>
<keyword evidence="4" id="KW-1185">Reference proteome</keyword>
<evidence type="ECO:0000259" key="2">
    <source>
        <dbReference type="Pfam" id="PF21505"/>
    </source>
</evidence>
<evidence type="ECO:0000313" key="3">
    <source>
        <dbReference type="EMBL" id="KXZ53596.1"/>
    </source>
</evidence>
<evidence type="ECO:0000256" key="1">
    <source>
        <dbReference type="ARBA" id="ARBA00022737"/>
    </source>
</evidence>
<dbReference type="GO" id="GO:0034515">
    <property type="term" value="C:proteasome storage granule"/>
    <property type="evidence" value="ECO:0007669"/>
    <property type="project" value="TreeGrafter"/>
</dbReference>
<dbReference type="GO" id="GO:0008540">
    <property type="term" value="C:proteasome regulatory particle, base subcomplex"/>
    <property type="evidence" value="ECO:0007669"/>
    <property type="project" value="TreeGrafter"/>
</dbReference>
<feature type="domain" description="26S proteasome non-ATPase regulatory subunit 1/RPN2 N-terminal" evidence="2">
    <location>
        <begin position="6"/>
        <end position="202"/>
    </location>
</feature>
<dbReference type="Proteomes" id="UP000075714">
    <property type="component" value="Unassembled WGS sequence"/>
</dbReference>
<protein>
    <recommendedName>
        <fullName evidence="2">26S proteasome non-ATPase regulatory subunit 1/RPN2 N-terminal domain-containing protein</fullName>
    </recommendedName>
</protein>
<name>A0A150GUP7_GONPE</name>
<accession>A0A150GUP7</accession>
<comment type="caution">
    <text evidence="3">The sequence shown here is derived from an EMBL/GenBank/DDBJ whole genome shotgun (WGS) entry which is preliminary data.</text>
</comment>